<keyword evidence="8" id="KW-1185">Reference proteome</keyword>
<dbReference type="PANTHER" id="PTHR33021:SF350">
    <property type="entry name" value="UCLACYANIN-2"/>
    <property type="match status" value="1"/>
</dbReference>
<dbReference type="GO" id="GO:0046872">
    <property type="term" value="F:metal ion binding"/>
    <property type="evidence" value="ECO:0007669"/>
    <property type="project" value="UniProtKB-KW"/>
</dbReference>
<proteinExistence type="predicted"/>
<dbReference type="AlphaFoldDB" id="A0ABD3KSD4"/>
<dbReference type="Proteomes" id="UP001634007">
    <property type="component" value="Unassembled WGS sequence"/>
</dbReference>
<dbReference type="InterPro" id="IPR039391">
    <property type="entry name" value="Phytocyanin-like"/>
</dbReference>
<dbReference type="EMBL" id="JBJKBG010000004">
    <property type="protein sequence ID" value="KAL3742699.1"/>
    <property type="molecule type" value="Genomic_DNA"/>
</dbReference>
<evidence type="ECO:0000259" key="6">
    <source>
        <dbReference type="PROSITE" id="PS51485"/>
    </source>
</evidence>
<dbReference type="FunFam" id="2.60.40.420:FF:000003">
    <property type="entry name" value="Blue copper"/>
    <property type="match status" value="1"/>
</dbReference>
<feature type="compositionally biased region" description="Low complexity" evidence="4">
    <location>
        <begin position="164"/>
        <end position="184"/>
    </location>
</feature>
<feature type="domain" description="Phytocyanin" evidence="6">
    <location>
        <begin position="67"/>
        <end position="165"/>
    </location>
</feature>
<keyword evidence="5" id="KW-0812">Transmembrane</keyword>
<dbReference type="PROSITE" id="PS51485">
    <property type="entry name" value="PHYTOCYANIN"/>
    <property type="match status" value="1"/>
</dbReference>
<evidence type="ECO:0000256" key="2">
    <source>
        <dbReference type="ARBA" id="ARBA00023008"/>
    </source>
</evidence>
<dbReference type="InterPro" id="IPR008972">
    <property type="entry name" value="Cupredoxin"/>
</dbReference>
<keyword evidence="5" id="KW-0472">Membrane</keyword>
<evidence type="ECO:0000256" key="3">
    <source>
        <dbReference type="ARBA" id="ARBA00023180"/>
    </source>
</evidence>
<evidence type="ECO:0000256" key="5">
    <source>
        <dbReference type="SAM" id="Phobius"/>
    </source>
</evidence>
<name>A0ABD3KSD4_EUCGL</name>
<evidence type="ECO:0000256" key="1">
    <source>
        <dbReference type="ARBA" id="ARBA00022723"/>
    </source>
</evidence>
<evidence type="ECO:0000313" key="8">
    <source>
        <dbReference type="Proteomes" id="UP001634007"/>
    </source>
</evidence>
<dbReference type="InterPro" id="IPR003245">
    <property type="entry name" value="Phytocyanin_dom"/>
</dbReference>
<keyword evidence="2" id="KW-0186">Copper</keyword>
<comment type="caution">
    <text evidence="7">The sequence shown here is derived from an EMBL/GenBank/DDBJ whole genome shotgun (WGS) entry which is preliminary data.</text>
</comment>
<sequence>MIPYKLHNAQLAFETFCLSLSPFLPPSLPLTSLISHPSLSRDNMTMASLAPVLLVLLLAIPAKVHGATLTVGDSSGWTQGTNYATWAASQTFNVGDSLVFTYTTLHSVEQVSKDDYDNCNTGNALKSYTGGSTTIPLSTAGPMYFICPTSGHCSSGMKLAITVGSSSTSPGSSPSPPSTTNGTTSPPPPNGNGATSVFGVGNVMLGLSSVVATVIALVC</sequence>
<evidence type="ECO:0000313" key="7">
    <source>
        <dbReference type="EMBL" id="KAL3742699.1"/>
    </source>
</evidence>
<evidence type="ECO:0000256" key="4">
    <source>
        <dbReference type="SAM" id="MobiDB-lite"/>
    </source>
</evidence>
<feature type="region of interest" description="Disordered" evidence="4">
    <location>
        <begin position="164"/>
        <end position="193"/>
    </location>
</feature>
<keyword evidence="1" id="KW-0479">Metal-binding</keyword>
<keyword evidence="3" id="KW-0325">Glycoprotein</keyword>
<dbReference type="Gene3D" id="2.60.40.420">
    <property type="entry name" value="Cupredoxins - blue copper proteins"/>
    <property type="match status" value="1"/>
</dbReference>
<dbReference type="CDD" id="cd04216">
    <property type="entry name" value="Phytocyanin"/>
    <property type="match status" value="1"/>
</dbReference>
<gene>
    <name evidence="7" type="ORF">ACJRO7_018078</name>
</gene>
<dbReference type="Pfam" id="PF02298">
    <property type="entry name" value="Cu_bind_like"/>
    <property type="match status" value="1"/>
</dbReference>
<feature type="transmembrane region" description="Helical" evidence="5">
    <location>
        <begin position="197"/>
        <end position="218"/>
    </location>
</feature>
<feature type="transmembrane region" description="Helical" evidence="5">
    <location>
        <begin position="44"/>
        <end position="62"/>
    </location>
</feature>
<dbReference type="PANTHER" id="PTHR33021">
    <property type="entry name" value="BLUE COPPER PROTEIN"/>
    <property type="match status" value="1"/>
</dbReference>
<organism evidence="7 8">
    <name type="scientific">Eucalyptus globulus</name>
    <name type="common">Tasmanian blue gum</name>
    <dbReference type="NCBI Taxonomy" id="34317"/>
    <lineage>
        <taxon>Eukaryota</taxon>
        <taxon>Viridiplantae</taxon>
        <taxon>Streptophyta</taxon>
        <taxon>Embryophyta</taxon>
        <taxon>Tracheophyta</taxon>
        <taxon>Spermatophyta</taxon>
        <taxon>Magnoliopsida</taxon>
        <taxon>eudicotyledons</taxon>
        <taxon>Gunneridae</taxon>
        <taxon>Pentapetalae</taxon>
        <taxon>rosids</taxon>
        <taxon>malvids</taxon>
        <taxon>Myrtales</taxon>
        <taxon>Myrtaceae</taxon>
        <taxon>Myrtoideae</taxon>
        <taxon>Eucalypteae</taxon>
        <taxon>Eucalyptus</taxon>
    </lineage>
</organism>
<protein>
    <recommendedName>
        <fullName evidence="6">Phytocyanin domain-containing protein</fullName>
    </recommendedName>
</protein>
<keyword evidence="5" id="KW-1133">Transmembrane helix</keyword>
<reference evidence="7 8" key="1">
    <citation type="submission" date="2024-11" db="EMBL/GenBank/DDBJ databases">
        <title>Chromosome-level genome assembly of Eucalyptus globulus Labill. provides insights into its genome evolution.</title>
        <authorList>
            <person name="Li X."/>
        </authorList>
    </citation>
    <scope>NUCLEOTIDE SEQUENCE [LARGE SCALE GENOMIC DNA]</scope>
    <source>
        <strain evidence="7">CL2024</strain>
        <tissue evidence="7">Fresh tender leaves</tissue>
    </source>
</reference>
<dbReference type="SUPFAM" id="SSF49503">
    <property type="entry name" value="Cupredoxins"/>
    <property type="match status" value="1"/>
</dbReference>
<accession>A0ABD3KSD4</accession>